<evidence type="ECO:0000313" key="3">
    <source>
        <dbReference type="EMBL" id="CAD0114541.1"/>
    </source>
</evidence>
<dbReference type="InterPro" id="IPR007219">
    <property type="entry name" value="XnlR_reg_dom"/>
</dbReference>
<feature type="domain" description="Xylanolytic transcriptional activator regulatory" evidence="2">
    <location>
        <begin position="136"/>
        <end position="295"/>
    </location>
</feature>
<feature type="non-terminal residue" evidence="3">
    <location>
        <position position="1"/>
    </location>
</feature>
<reference evidence="3" key="1">
    <citation type="submission" date="2020-06" db="EMBL/GenBank/DDBJ databases">
        <authorList>
            <person name="Onetto C."/>
        </authorList>
    </citation>
    <scope>NUCLEOTIDE SEQUENCE</scope>
</reference>
<dbReference type="PANTHER" id="PTHR31668">
    <property type="entry name" value="GLUCOSE TRANSPORT TRANSCRIPTION REGULATOR RGT1-RELATED-RELATED"/>
    <property type="match status" value="1"/>
</dbReference>
<gene>
    <name evidence="3" type="ORF">AWRI4620_LOCUS8796</name>
</gene>
<dbReference type="InterPro" id="IPR050797">
    <property type="entry name" value="Carb_Metab_Trans_Reg"/>
</dbReference>
<evidence type="ECO:0000313" key="4">
    <source>
        <dbReference type="Proteomes" id="UP000745764"/>
    </source>
</evidence>
<name>A0A9N8KXQ7_9PEZI</name>
<dbReference type="GO" id="GO:0008270">
    <property type="term" value="F:zinc ion binding"/>
    <property type="evidence" value="ECO:0007669"/>
    <property type="project" value="InterPro"/>
</dbReference>
<proteinExistence type="predicted"/>
<accession>A0A9N8KXQ7</accession>
<keyword evidence="1" id="KW-0539">Nucleus</keyword>
<dbReference type="Pfam" id="PF04082">
    <property type="entry name" value="Fungal_trans"/>
    <property type="match status" value="1"/>
</dbReference>
<organism evidence="3 4">
    <name type="scientific">Aureobasidium uvarum</name>
    <dbReference type="NCBI Taxonomy" id="2773716"/>
    <lineage>
        <taxon>Eukaryota</taxon>
        <taxon>Fungi</taxon>
        <taxon>Dikarya</taxon>
        <taxon>Ascomycota</taxon>
        <taxon>Pezizomycotina</taxon>
        <taxon>Dothideomycetes</taxon>
        <taxon>Dothideomycetidae</taxon>
        <taxon>Dothideales</taxon>
        <taxon>Saccotheciaceae</taxon>
        <taxon>Aureobasidium</taxon>
    </lineage>
</organism>
<evidence type="ECO:0000256" key="1">
    <source>
        <dbReference type="ARBA" id="ARBA00023242"/>
    </source>
</evidence>
<dbReference type="EMBL" id="CAINUL010000018">
    <property type="protein sequence ID" value="CAD0114541.1"/>
    <property type="molecule type" value="Genomic_DNA"/>
</dbReference>
<dbReference type="PANTHER" id="PTHR31668:SF30">
    <property type="entry name" value="ZN(II)2CYS6 TRANSCRIPTION FACTOR (EUROFUNG)"/>
    <property type="match status" value="1"/>
</dbReference>
<dbReference type="CDD" id="cd12148">
    <property type="entry name" value="fungal_TF_MHR"/>
    <property type="match status" value="1"/>
</dbReference>
<dbReference type="GO" id="GO:0003677">
    <property type="term" value="F:DNA binding"/>
    <property type="evidence" value="ECO:0007669"/>
    <property type="project" value="InterPro"/>
</dbReference>
<sequence length="572" mass="64080">NAGLSPSSIHDEVVNHRASTASSNDLAMIDSNTSPVEYWAPTVTPYQLPTTSTGTNHDWISNDDIQGTSALSTSIPVLQQTLDAPEFLLPSLPVESPTGESFNLFSAIQEQDLSPVIEAVEIWPKTISQEALLPWIDIYFKRLHPTVPVLSRTMIYQEMLLRTHHHNPQFGAMLLALCAFAMTQPVQIHEVASTPSRSVQARMLLEESIKMRMTVDFGENPSVYMILTSFFIFACLFGNGQHKAAHHRLREAVDLANSLSMHLPQAYDSLDLETREQWLRTYLVLSVTERAYALQKRHSIGFRGSPAVNAYFMRAFGSSASSMNQDQTDTIGMTGLLYLMETFDAIDESVVECWAGYCKYSDGRCETFDRRQAIRMFRAQRRAREGCLIGCLSFEPSTSLLPLQQLLESQQADISVTQFWLTNRLWELCMSHGLLLDSSDHAELRFDFAYHIANELLSTCDVLNLASMEVHGVGLIEKVYDIAMSVVKAMNSSSQMTLDSSFHKLDVLTDGSSDSCPTVRVLLQRLHKLIQDFRGGDHEYATKIAIALNNIPEYNASMQGSEQLLATSRVRI</sequence>
<evidence type="ECO:0000259" key="2">
    <source>
        <dbReference type="Pfam" id="PF04082"/>
    </source>
</evidence>
<keyword evidence="4" id="KW-1185">Reference proteome</keyword>
<protein>
    <recommendedName>
        <fullName evidence="2">Xylanolytic transcriptional activator regulatory domain-containing protein</fullName>
    </recommendedName>
</protein>
<dbReference type="GO" id="GO:0006351">
    <property type="term" value="P:DNA-templated transcription"/>
    <property type="evidence" value="ECO:0007669"/>
    <property type="project" value="InterPro"/>
</dbReference>
<dbReference type="OrthoDB" id="271595at2759"/>
<dbReference type="AlphaFoldDB" id="A0A9N8KXQ7"/>
<comment type="caution">
    <text evidence="3">The sequence shown here is derived from an EMBL/GenBank/DDBJ whole genome shotgun (WGS) entry which is preliminary data.</text>
</comment>
<dbReference type="Proteomes" id="UP000745764">
    <property type="component" value="Unassembled WGS sequence"/>
</dbReference>